<dbReference type="SUPFAM" id="SSF52540">
    <property type="entry name" value="P-loop containing nucleoside triphosphate hydrolases"/>
    <property type="match status" value="1"/>
</dbReference>
<evidence type="ECO:0000256" key="2">
    <source>
        <dbReference type="ARBA" id="ARBA00023134"/>
    </source>
</evidence>
<accession>A0A376PQ51</accession>
<dbReference type="GO" id="GO:0003924">
    <property type="term" value="F:GTPase activity"/>
    <property type="evidence" value="ECO:0007669"/>
    <property type="project" value="InterPro"/>
</dbReference>
<dbReference type="Proteomes" id="UP000255093">
    <property type="component" value="Unassembled WGS sequence"/>
</dbReference>
<evidence type="ECO:0000313" key="5">
    <source>
        <dbReference type="Proteomes" id="UP000255093"/>
    </source>
</evidence>
<name>A0A376PQ51_ECOLX</name>
<dbReference type="Pfam" id="PF00448">
    <property type="entry name" value="SRP54"/>
    <property type="match status" value="1"/>
</dbReference>
<keyword evidence="1" id="KW-0547">Nucleotide-binding</keyword>
<dbReference type="PANTHER" id="PTHR11564">
    <property type="entry name" value="SIGNAL RECOGNITION PARTICLE 54K PROTEIN SRP54"/>
    <property type="match status" value="1"/>
</dbReference>
<dbReference type="EMBL" id="UGBW01000002">
    <property type="protein sequence ID" value="STH80154.1"/>
    <property type="molecule type" value="Genomic_DNA"/>
</dbReference>
<dbReference type="InterPro" id="IPR022941">
    <property type="entry name" value="SRP54"/>
</dbReference>
<gene>
    <name evidence="4" type="primary">ffh_1</name>
    <name evidence="4" type="ORF">NCTC8621_00019</name>
</gene>
<dbReference type="GO" id="GO:0005525">
    <property type="term" value="F:GTP binding"/>
    <property type="evidence" value="ECO:0007669"/>
    <property type="project" value="UniProtKB-KW"/>
</dbReference>
<dbReference type="Gene3D" id="3.40.50.300">
    <property type="entry name" value="P-loop containing nucleotide triphosphate hydrolases"/>
    <property type="match status" value="1"/>
</dbReference>
<feature type="domain" description="SRP54-type proteins GTP-binding" evidence="3">
    <location>
        <begin position="30"/>
        <end position="77"/>
    </location>
</feature>
<sequence>MSVTNWLRRWRREPDPEPGCATACGRADGGLQGAGKTTSVGKLGKFLREKHKKKVLVVSADVYRPAAIKQLETLAEQGALISPF</sequence>
<evidence type="ECO:0000313" key="4">
    <source>
        <dbReference type="EMBL" id="STH80154.1"/>
    </source>
</evidence>
<evidence type="ECO:0000256" key="1">
    <source>
        <dbReference type="ARBA" id="ARBA00022741"/>
    </source>
</evidence>
<dbReference type="GO" id="GO:0048500">
    <property type="term" value="C:signal recognition particle"/>
    <property type="evidence" value="ECO:0007669"/>
    <property type="project" value="InterPro"/>
</dbReference>
<evidence type="ECO:0000259" key="3">
    <source>
        <dbReference type="Pfam" id="PF00448"/>
    </source>
</evidence>
<dbReference type="InterPro" id="IPR000897">
    <property type="entry name" value="SRP54_GTPase_dom"/>
</dbReference>
<proteinExistence type="predicted"/>
<protein>
    <submittedName>
        <fullName evidence="4">Signal recognition particle protein</fullName>
    </submittedName>
</protein>
<dbReference type="PANTHER" id="PTHR11564:SF5">
    <property type="entry name" value="SIGNAL RECOGNITION PARTICLE SUBUNIT SRP54"/>
    <property type="match status" value="1"/>
</dbReference>
<keyword evidence="2" id="KW-0342">GTP-binding</keyword>
<reference evidence="4 5" key="1">
    <citation type="submission" date="2018-06" db="EMBL/GenBank/DDBJ databases">
        <authorList>
            <consortium name="Pathogen Informatics"/>
            <person name="Doyle S."/>
        </authorList>
    </citation>
    <scope>NUCLEOTIDE SEQUENCE [LARGE SCALE GENOMIC DNA]</scope>
    <source>
        <strain evidence="4 5">NCTC8621</strain>
    </source>
</reference>
<dbReference type="AlphaFoldDB" id="A0A376PQ51"/>
<dbReference type="GO" id="GO:0006614">
    <property type="term" value="P:SRP-dependent cotranslational protein targeting to membrane"/>
    <property type="evidence" value="ECO:0007669"/>
    <property type="project" value="InterPro"/>
</dbReference>
<dbReference type="RefSeq" id="WP_434063328.1">
    <property type="nucleotide sequence ID" value="NZ_UGBW01000002.1"/>
</dbReference>
<dbReference type="InterPro" id="IPR027417">
    <property type="entry name" value="P-loop_NTPase"/>
</dbReference>
<organism evidence="4 5">
    <name type="scientific">Escherichia coli</name>
    <dbReference type="NCBI Taxonomy" id="562"/>
    <lineage>
        <taxon>Bacteria</taxon>
        <taxon>Pseudomonadati</taxon>
        <taxon>Pseudomonadota</taxon>
        <taxon>Gammaproteobacteria</taxon>
        <taxon>Enterobacterales</taxon>
        <taxon>Enterobacteriaceae</taxon>
        <taxon>Escherichia</taxon>
    </lineage>
</organism>